<dbReference type="AlphaFoldDB" id="A0A6M0CR23"/>
<sequence>MRKTLLKGTIYSVFLFATISFITVLNSVNSPITGYDNDGELAIGFPFRYYHEFIVDCPDTNWGWFPENLTLDILICWIFVNGFLVLREKGGKK</sequence>
<feature type="transmembrane region" description="Helical" evidence="1">
    <location>
        <begin position="9"/>
        <end position="28"/>
    </location>
</feature>
<keyword evidence="3" id="KW-1185">Reference proteome</keyword>
<dbReference type="Proteomes" id="UP000474296">
    <property type="component" value="Unassembled WGS sequence"/>
</dbReference>
<evidence type="ECO:0000313" key="3">
    <source>
        <dbReference type="Proteomes" id="UP000474296"/>
    </source>
</evidence>
<name>A0A6M0CR23_9FLAO</name>
<evidence type="ECO:0000313" key="2">
    <source>
        <dbReference type="EMBL" id="NER18309.1"/>
    </source>
</evidence>
<organism evidence="2 3">
    <name type="scientific">Spongiivirga citrea</name>
    <dbReference type="NCBI Taxonomy" id="1481457"/>
    <lineage>
        <taxon>Bacteria</taxon>
        <taxon>Pseudomonadati</taxon>
        <taxon>Bacteroidota</taxon>
        <taxon>Flavobacteriia</taxon>
        <taxon>Flavobacteriales</taxon>
        <taxon>Flavobacteriaceae</taxon>
        <taxon>Spongiivirga</taxon>
    </lineage>
</organism>
<protein>
    <submittedName>
        <fullName evidence="2">Uncharacterized protein</fullName>
    </submittedName>
</protein>
<keyword evidence="1" id="KW-0812">Transmembrane</keyword>
<proteinExistence type="predicted"/>
<gene>
    <name evidence="2" type="ORF">GWK10_13895</name>
</gene>
<comment type="caution">
    <text evidence="2">The sequence shown here is derived from an EMBL/GenBank/DDBJ whole genome shotgun (WGS) entry which is preliminary data.</text>
</comment>
<dbReference type="RefSeq" id="WP_164032982.1">
    <property type="nucleotide sequence ID" value="NZ_JAABOQ010000005.1"/>
</dbReference>
<keyword evidence="1" id="KW-0472">Membrane</keyword>
<feature type="transmembrane region" description="Helical" evidence="1">
    <location>
        <begin position="69"/>
        <end position="86"/>
    </location>
</feature>
<keyword evidence="1" id="KW-1133">Transmembrane helix</keyword>
<dbReference type="EMBL" id="JAABOQ010000005">
    <property type="protein sequence ID" value="NER18309.1"/>
    <property type="molecule type" value="Genomic_DNA"/>
</dbReference>
<reference evidence="2 3" key="1">
    <citation type="submission" date="2020-01" db="EMBL/GenBank/DDBJ databases">
        <title>Spongiivirga citrea KCTC 32990T.</title>
        <authorList>
            <person name="Wang G."/>
        </authorList>
    </citation>
    <scope>NUCLEOTIDE SEQUENCE [LARGE SCALE GENOMIC DNA]</scope>
    <source>
        <strain evidence="2 3">KCTC 32990</strain>
    </source>
</reference>
<accession>A0A6M0CR23</accession>
<evidence type="ECO:0000256" key="1">
    <source>
        <dbReference type="SAM" id="Phobius"/>
    </source>
</evidence>